<organism evidence="2">
    <name type="scientific">Sesamum radiatum</name>
    <name type="common">Black benniseed</name>
    <dbReference type="NCBI Taxonomy" id="300843"/>
    <lineage>
        <taxon>Eukaryota</taxon>
        <taxon>Viridiplantae</taxon>
        <taxon>Streptophyta</taxon>
        <taxon>Embryophyta</taxon>
        <taxon>Tracheophyta</taxon>
        <taxon>Spermatophyta</taxon>
        <taxon>Magnoliopsida</taxon>
        <taxon>eudicotyledons</taxon>
        <taxon>Gunneridae</taxon>
        <taxon>Pentapetalae</taxon>
        <taxon>asterids</taxon>
        <taxon>lamiids</taxon>
        <taxon>Lamiales</taxon>
        <taxon>Pedaliaceae</taxon>
        <taxon>Sesamum</taxon>
    </lineage>
</organism>
<name>A0AAW2J9E4_SESRA</name>
<sequence length="88" mass="9648">MIRTKASREKGPRASLARPKDIRGRTKDDRKAARGPPEGAKIRSITNFSQRNAIWTTTWSNSSYLEGAGQSDPLVTHPPTEGLSSAQK</sequence>
<feature type="region of interest" description="Disordered" evidence="1">
    <location>
        <begin position="1"/>
        <end position="42"/>
    </location>
</feature>
<accession>A0AAW2J9E4</accession>
<protein>
    <submittedName>
        <fullName evidence="2">Uncharacterized protein</fullName>
    </submittedName>
</protein>
<dbReference type="EMBL" id="JACGWJ010000577">
    <property type="protein sequence ID" value="KAL0290957.1"/>
    <property type="molecule type" value="Genomic_DNA"/>
</dbReference>
<reference evidence="2" key="1">
    <citation type="submission" date="2020-06" db="EMBL/GenBank/DDBJ databases">
        <authorList>
            <person name="Li T."/>
            <person name="Hu X."/>
            <person name="Zhang T."/>
            <person name="Song X."/>
            <person name="Zhang H."/>
            <person name="Dai N."/>
            <person name="Sheng W."/>
            <person name="Hou X."/>
            <person name="Wei L."/>
        </authorList>
    </citation>
    <scope>NUCLEOTIDE SEQUENCE</scope>
    <source>
        <strain evidence="2">G02</strain>
        <tissue evidence="2">Leaf</tissue>
    </source>
</reference>
<proteinExistence type="predicted"/>
<dbReference type="AlphaFoldDB" id="A0AAW2J9E4"/>
<gene>
    <name evidence="2" type="ORF">Sradi_7038600</name>
</gene>
<feature type="compositionally biased region" description="Basic and acidic residues" evidence="1">
    <location>
        <begin position="1"/>
        <end position="32"/>
    </location>
</feature>
<feature type="region of interest" description="Disordered" evidence="1">
    <location>
        <begin position="65"/>
        <end position="88"/>
    </location>
</feature>
<comment type="caution">
    <text evidence="2">The sequence shown here is derived from an EMBL/GenBank/DDBJ whole genome shotgun (WGS) entry which is preliminary data.</text>
</comment>
<reference evidence="2" key="2">
    <citation type="journal article" date="2024" name="Plant">
        <title>Genomic evolution and insights into agronomic trait innovations of Sesamum species.</title>
        <authorList>
            <person name="Miao H."/>
            <person name="Wang L."/>
            <person name="Qu L."/>
            <person name="Liu H."/>
            <person name="Sun Y."/>
            <person name="Le M."/>
            <person name="Wang Q."/>
            <person name="Wei S."/>
            <person name="Zheng Y."/>
            <person name="Lin W."/>
            <person name="Duan Y."/>
            <person name="Cao H."/>
            <person name="Xiong S."/>
            <person name="Wang X."/>
            <person name="Wei L."/>
            <person name="Li C."/>
            <person name="Ma Q."/>
            <person name="Ju M."/>
            <person name="Zhao R."/>
            <person name="Li G."/>
            <person name="Mu C."/>
            <person name="Tian Q."/>
            <person name="Mei H."/>
            <person name="Zhang T."/>
            <person name="Gao T."/>
            <person name="Zhang H."/>
        </authorList>
    </citation>
    <scope>NUCLEOTIDE SEQUENCE</scope>
    <source>
        <strain evidence="2">G02</strain>
    </source>
</reference>
<evidence type="ECO:0000313" key="2">
    <source>
        <dbReference type="EMBL" id="KAL0290957.1"/>
    </source>
</evidence>
<evidence type="ECO:0000256" key="1">
    <source>
        <dbReference type="SAM" id="MobiDB-lite"/>
    </source>
</evidence>